<keyword evidence="5 9" id="KW-0627">Porphyrin biosynthesis</keyword>
<dbReference type="PANTHER" id="PTHR38042">
    <property type="entry name" value="UROPORPHYRINOGEN-III SYNTHASE, CHLOROPLASTIC"/>
    <property type="match status" value="1"/>
</dbReference>
<reference evidence="11 12" key="1">
    <citation type="submission" date="2021-04" db="EMBL/GenBank/DDBJ databases">
        <title>The genome sequence of type strain Ideonella paludis KCTC 32238.</title>
        <authorList>
            <person name="Liu Y."/>
        </authorList>
    </citation>
    <scope>NUCLEOTIDE SEQUENCE [LARGE SCALE GENOMIC DNA]</scope>
    <source>
        <strain evidence="11 12">KCTC 32238</strain>
    </source>
</reference>
<name>A0ABS5E0X7_9BURK</name>
<evidence type="ECO:0000256" key="6">
    <source>
        <dbReference type="ARBA" id="ARBA00037589"/>
    </source>
</evidence>
<comment type="caution">
    <text evidence="11">The sequence shown here is derived from an EMBL/GenBank/DDBJ whole genome shotgun (WGS) entry which is preliminary data.</text>
</comment>
<dbReference type="InterPro" id="IPR039793">
    <property type="entry name" value="UROS/Hem4"/>
</dbReference>
<accession>A0ABS5E0X7</accession>
<comment type="function">
    <text evidence="6 9">Catalyzes cyclization of the linear tetrapyrrole, hydroxymethylbilane, to the macrocyclic uroporphyrinogen III.</text>
</comment>
<keyword evidence="12" id="KW-1185">Reference proteome</keyword>
<gene>
    <name evidence="11" type="ORF">KAK11_17250</name>
</gene>
<dbReference type="Pfam" id="PF02602">
    <property type="entry name" value="HEM4"/>
    <property type="match status" value="1"/>
</dbReference>
<dbReference type="EMBL" id="JAGQDG010000007">
    <property type="protein sequence ID" value="MBQ0937077.1"/>
    <property type="molecule type" value="Genomic_DNA"/>
</dbReference>
<dbReference type="InterPro" id="IPR003754">
    <property type="entry name" value="4pyrrol_synth_uPrphyn_synth"/>
</dbReference>
<evidence type="ECO:0000256" key="1">
    <source>
        <dbReference type="ARBA" id="ARBA00004772"/>
    </source>
</evidence>
<protein>
    <recommendedName>
        <fullName evidence="7 9">Uroporphyrinogen-III synthase</fullName>
        <ecNumber evidence="3 9">4.2.1.75</ecNumber>
    </recommendedName>
</protein>
<proteinExistence type="inferred from homology"/>
<evidence type="ECO:0000256" key="5">
    <source>
        <dbReference type="ARBA" id="ARBA00023244"/>
    </source>
</evidence>
<evidence type="ECO:0000313" key="12">
    <source>
        <dbReference type="Proteomes" id="UP000672097"/>
    </source>
</evidence>
<dbReference type="SUPFAM" id="SSF69618">
    <property type="entry name" value="HemD-like"/>
    <property type="match status" value="1"/>
</dbReference>
<evidence type="ECO:0000256" key="3">
    <source>
        <dbReference type="ARBA" id="ARBA00013109"/>
    </source>
</evidence>
<dbReference type="GO" id="GO:0004852">
    <property type="term" value="F:uroporphyrinogen-III synthase activity"/>
    <property type="evidence" value="ECO:0007669"/>
    <property type="project" value="UniProtKB-EC"/>
</dbReference>
<evidence type="ECO:0000259" key="10">
    <source>
        <dbReference type="Pfam" id="PF02602"/>
    </source>
</evidence>
<dbReference type="PANTHER" id="PTHR38042:SF1">
    <property type="entry name" value="UROPORPHYRINOGEN-III SYNTHASE, CHLOROPLASTIC"/>
    <property type="match status" value="1"/>
</dbReference>
<dbReference type="Proteomes" id="UP000672097">
    <property type="component" value="Unassembled WGS sequence"/>
</dbReference>
<dbReference type="Gene3D" id="3.40.50.10090">
    <property type="match status" value="2"/>
</dbReference>
<dbReference type="CDD" id="cd06578">
    <property type="entry name" value="HemD"/>
    <property type="match status" value="1"/>
</dbReference>
<comment type="catalytic activity">
    <reaction evidence="8 9">
        <text>hydroxymethylbilane = uroporphyrinogen III + H2O</text>
        <dbReference type="Rhea" id="RHEA:18965"/>
        <dbReference type="ChEBI" id="CHEBI:15377"/>
        <dbReference type="ChEBI" id="CHEBI:57308"/>
        <dbReference type="ChEBI" id="CHEBI:57845"/>
        <dbReference type="EC" id="4.2.1.75"/>
    </reaction>
</comment>
<evidence type="ECO:0000256" key="9">
    <source>
        <dbReference type="RuleBase" id="RU366031"/>
    </source>
</evidence>
<organism evidence="11 12">
    <name type="scientific">Ideonella paludis</name>
    <dbReference type="NCBI Taxonomy" id="1233411"/>
    <lineage>
        <taxon>Bacteria</taxon>
        <taxon>Pseudomonadati</taxon>
        <taxon>Pseudomonadota</taxon>
        <taxon>Betaproteobacteria</taxon>
        <taxon>Burkholderiales</taxon>
        <taxon>Sphaerotilaceae</taxon>
        <taxon>Ideonella</taxon>
    </lineage>
</organism>
<dbReference type="EC" id="4.2.1.75" evidence="3 9"/>
<evidence type="ECO:0000256" key="4">
    <source>
        <dbReference type="ARBA" id="ARBA00023239"/>
    </source>
</evidence>
<feature type="domain" description="Tetrapyrrole biosynthesis uroporphyrinogen III synthase" evidence="10">
    <location>
        <begin position="20"/>
        <end position="248"/>
    </location>
</feature>
<evidence type="ECO:0000256" key="7">
    <source>
        <dbReference type="ARBA" id="ARBA00040167"/>
    </source>
</evidence>
<comment type="pathway">
    <text evidence="1 9">Porphyrin-containing compound metabolism; protoporphyrin-IX biosynthesis; coproporphyrinogen-III from 5-aminolevulinate: step 3/4.</text>
</comment>
<evidence type="ECO:0000256" key="2">
    <source>
        <dbReference type="ARBA" id="ARBA00008133"/>
    </source>
</evidence>
<evidence type="ECO:0000256" key="8">
    <source>
        <dbReference type="ARBA" id="ARBA00048617"/>
    </source>
</evidence>
<dbReference type="InterPro" id="IPR036108">
    <property type="entry name" value="4pyrrol_syn_uPrphyn_synt_sf"/>
</dbReference>
<evidence type="ECO:0000313" key="11">
    <source>
        <dbReference type="EMBL" id="MBQ0937077.1"/>
    </source>
</evidence>
<comment type="similarity">
    <text evidence="2 9">Belongs to the uroporphyrinogen-III synthase family.</text>
</comment>
<keyword evidence="4 9" id="KW-0456">Lyase</keyword>
<sequence length="260" mass="27732">MQRVKHRLALITRPQPQATQWVGKLAALGLHAVALPLLEIAPAPQPEMVRAAAAQWVAGDLVMFVSPNAAAQCMACLGGNWPWPSGVQAAATGPGTVAVLKAAGVPAECIVAPDADAAQFDSEHLWLKLQAQGWQGRRAWVVRGDGGRDWLAQTLQSAGAEVQFVQAYSRGRPQWSPAQLAVLAQAVAKPEAHVWLLSSSEALDHLLALAPEVAWSRSVALASHPRIAQRARDLGFGRVDEIQPTPEAVAQWFHHASVAP</sequence>